<accession>U5N9P2</accession>
<dbReference type="KEGG" id="cbx:Cenrod_2056"/>
<keyword evidence="2" id="KW-1185">Reference proteome</keyword>
<dbReference type="OrthoDB" id="9155022at2"/>
<evidence type="ECO:0000313" key="1">
    <source>
        <dbReference type="EMBL" id="AGX88127.1"/>
    </source>
</evidence>
<organism evidence="1 2">
    <name type="scientific">Candidatus Symbiobacter mobilis CR</name>
    <dbReference type="NCBI Taxonomy" id="946483"/>
    <lineage>
        <taxon>Bacteria</taxon>
        <taxon>Pseudomonadati</taxon>
        <taxon>Pseudomonadota</taxon>
        <taxon>Betaproteobacteria</taxon>
        <taxon>Burkholderiales</taxon>
        <taxon>Comamonadaceae</taxon>
    </lineage>
</organism>
<evidence type="ECO:0000313" key="2">
    <source>
        <dbReference type="Proteomes" id="UP000017184"/>
    </source>
</evidence>
<reference evidence="1 2" key="1">
    <citation type="journal article" date="2013" name="Genome Biol.">
        <title>Genomic analysis reveals key aspects of prokaryotic symbiosis in the phototrophic consortium "Chlorochromatium aggregatum".</title>
        <authorList>
            <person name="Liu Z."/>
            <person name="Muller J."/>
            <person name="Li T."/>
            <person name="Alvey R.M."/>
            <person name="Vogl K."/>
            <person name="Frigaard N.U."/>
            <person name="Rockwell N.C."/>
            <person name="Boyd E.S."/>
            <person name="Tomsho L.P."/>
            <person name="Schuster S.C."/>
            <person name="Henke P."/>
            <person name="Rohde M."/>
            <person name="Overmann J."/>
            <person name="Bryant D.A."/>
        </authorList>
    </citation>
    <scope>NUCLEOTIDE SEQUENCE [LARGE SCALE GENOMIC DNA]</scope>
    <source>
        <strain evidence="1">CR</strain>
    </source>
</reference>
<evidence type="ECO:0008006" key="3">
    <source>
        <dbReference type="Google" id="ProtNLM"/>
    </source>
</evidence>
<sequence>MHSARTVLEAGQDHPGLAALLERARGSAARLNAVRDVIPEALRPAVEAGPLDATTWCLLLDNGSTAAKLRQLLPAMHERLEAVGMGVEAIRLKVRRGGRG</sequence>
<dbReference type="Proteomes" id="UP000017184">
    <property type="component" value="Chromosome"/>
</dbReference>
<protein>
    <recommendedName>
        <fullName evidence="3">DUF721 domain-containing protein</fullName>
    </recommendedName>
</protein>
<dbReference type="eggNOG" id="COG4701">
    <property type="taxonomic scope" value="Bacteria"/>
</dbReference>
<name>U5N9P2_9BURK</name>
<dbReference type="RefSeq" id="WP_022775087.1">
    <property type="nucleotide sequence ID" value="NC_022576.1"/>
</dbReference>
<proteinExistence type="predicted"/>
<dbReference type="AlphaFoldDB" id="U5N9P2"/>
<dbReference type="EMBL" id="CP004885">
    <property type="protein sequence ID" value="AGX88127.1"/>
    <property type="molecule type" value="Genomic_DNA"/>
</dbReference>
<dbReference type="STRING" id="946483.Cenrod_2056"/>
<gene>
    <name evidence="1" type="ORF">Cenrod_2056</name>
</gene>
<dbReference type="HOGENOM" id="CLU_164746_0_0_4"/>